<feature type="coiled-coil region" evidence="1">
    <location>
        <begin position="626"/>
        <end position="660"/>
    </location>
</feature>
<dbReference type="GO" id="GO:0032259">
    <property type="term" value="P:methylation"/>
    <property type="evidence" value="ECO:0007669"/>
    <property type="project" value="UniProtKB-KW"/>
</dbReference>
<feature type="region of interest" description="Disordered" evidence="2">
    <location>
        <begin position="2915"/>
        <end position="2965"/>
    </location>
</feature>
<dbReference type="Proteomes" id="UP000304912">
    <property type="component" value="Plasmid plas12"/>
</dbReference>
<dbReference type="InterPro" id="IPR001650">
    <property type="entry name" value="Helicase_C-like"/>
</dbReference>
<feature type="compositionally biased region" description="Acidic residues" evidence="2">
    <location>
        <begin position="956"/>
        <end position="966"/>
    </location>
</feature>
<protein>
    <submittedName>
        <fullName evidence="4">N-6 DNA methylase</fullName>
    </submittedName>
</protein>
<dbReference type="PROSITE" id="PS51194">
    <property type="entry name" value="HELICASE_CTER"/>
    <property type="match status" value="1"/>
</dbReference>
<dbReference type="InterPro" id="IPR052933">
    <property type="entry name" value="DNA_Protect_Modify"/>
</dbReference>
<keyword evidence="1" id="KW-0175">Coiled coil</keyword>
<feature type="region of interest" description="Disordered" evidence="2">
    <location>
        <begin position="1242"/>
        <end position="1330"/>
    </location>
</feature>
<feature type="domain" description="Helicase C-terminal" evidence="3">
    <location>
        <begin position="4152"/>
        <end position="4325"/>
    </location>
</feature>
<feature type="region of interest" description="Disordered" evidence="2">
    <location>
        <begin position="2869"/>
        <end position="2891"/>
    </location>
</feature>
<name>A0A5B7YIX4_9ALTE</name>
<evidence type="ECO:0000313" key="4">
    <source>
        <dbReference type="EMBL" id="QCZ95514.1"/>
    </source>
</evidence>
<feature type="coiled-coil region" evidence="1">
    <location>
        <begin position="4492"/>
        <end position="4557"/>
    </location>
</feature>
<dbReference type="GO" id="GO:0008168">
    <property type="term" value="F:methyltransferase activity"/>
    <property type="evidence" value="ECO:0007669"/>
    <property type="project" value="UniProtKB-KW"/>
</dbReference>
<dbReference type="PRINTS" id="PR00507">
    <property type="entry name" value="N12N6MTFRASE"/>
</dbReference>
<gene>
    <name evidence="4" type="ORF">FBQ74_18510</name>
</gene>
<dbReference type="Gene3D" id="3.40.50.300">
    <property type="entry name" value="P-loop containing nucleotide triphosphate hydrolases"/>
    <property type="match status" value="2"/>
</dbReference>
<dbReference type="InterPro" id="IPR029063">
    <property type="entry name" value="SAM-dependent_MTases_sf"/>
</dbReference>
<evidence type="ECO:0000313" key="5">
    <source>
        <dbReference type="Proteomes" id="UP000304912"/>
    </source>
</evidence>
<feature type="compositionally biased region" description="Basic and acidic residues" evidence="2">
    <location>
        <begin position="2869"/>
        <end position="2888"/>
    </location>
</feature>
<feature type="compositionally biased region" description="Low complexity" evidence="2">
    <location>
        <begin position="1267"/>
        <end position="1286"/>
    </location>
</feature>
<feature type="compositionally biased region" description="Polar residues" evidence="2">
    <location>
        <begin position="2951"/>
        <end position="2965"/>
    </location>
</feature>
<dbReference type="KEGG" id="salk:FBQ74_18510"/>
<feature type="region of interest" description="Disordered" evidence="2">
    <location>
        <begin position="1344"/>
        <end position="1398"/>
    </location>
</feature>
<feature type="compositionally biased region" description="Polar residues" evidence="2">
    <location>
        <begin position="1309"/>
        <end position="1330"/>
    </location>
</feature>
<feature type="compositionally biased region" description="Basic and acidic residues" evidence="2">
    <location>
        <begin position="945"/>
        <end position="955"/>
    </location>
</feature>
<dbReference type="SUPFAM" id="SSF52540">
    <property type="entry name" value="P-loop containing nucleoside triphosphate hydrolases"/>
    <property type="match status" value="2"/>
</dbReference>
<dbReference type="InterPro" id="IPR014001">
    <property type="entry name" value="Helicase_ATP-bd"/>
</dbReference>
<dbReference type="RefSeq" id="WP_139758201.1">
    <property type="nucleotide sequence ID" value="NZ_CP039853.1"/>
</dbReference>
<feature type="compositionally biased region" description="Basic and acidic residues" evidence="2">
    <location>
        <begin position="1377"/>
        <end position="1398"/>
    </location>
</feature>
<keyword evidence="5" id="KW-1185">Reference proteome</keyword>
<geneLocation type="plasmid" evidence="4 5">
    <name>plas12</name>
</geneLocation>
<dbReference type="PANTHER" id="PTHR41313:SF1">
    <property type="entry name" value="DNA METHYLASE ADENINE-SPECIFIC DOMAIN-CONTAINING PROTEIN"/>
    <property type="match status" value="1"/>
</dbReference>
<dbReference type="SMART" id="SM00487">
    <property type="entry name" value="DEXDc"/>
    <property type="match status" value="1"/>
</dbReference>
<dbReference type="Gene3D" id="3.40.50.150">
    <property type="entry name" value="Vaccinia Virus protein VP39"/>
    <property type="match status" value="1"/>
</dbReference>
<keyword evidence="4" id="KW-0489">Methyltransferase</keyword>
<proteinExistence type="predicted"/>
<accession>A0A5B7YIX4</accession>
<evidence type="ECO:0000256" key="2">
    <source>
        <dbReference type="SAM" id="MobiDB-lite"/>
    </source>
</evidence>
<feature type="compositionally biased region" description="Polar residues" evidence="2">
    <location>
        <begin position="933"/>
        <end position="942"/>
    </location>
</feature>
<organism evidence="4 5">
    <name type="scientific">Salinimonas iocasae</name>
    <dbReference type="NCBI Taxonomy" id="2572577"/>
    <lineage>
        <taxon>Bacteria</taxon>
        <taxon>Pseudomonadati</taxon>
        <taxon>Pseudomonadota</taxon>
        <taxon>Gammaproteobacteria</taxon>
        <taxon>Alteromonadales</taxon>
        <taxon>Alteromonadaceae</taxon>
        <taxon>Alteromonas/Salinimonas group</taxon>
        <taxon>Salinimonas</taxon>
    </lineage>
</organism>
<evidence type="ECO:0000256" key="1">
    <source>
        <dbReference type="SAM" id="Coils"/>
    </source>
</evidence>
<keyword evidence="4" id="KW-0808">Transferase</keyword>
<dbReference type="InterPro" id="IPR027417">
    <property type="entry name" value="P-loop_NTPase"/>
</dbReference>
<feature type="compositionally biased region" description="Basic and acidic residues" evidence="2">
    <location>
        <begin position="2919"/>
        <end position="2928"/>
    </location>
</feature>
<evidence type="ECO:0000259" key="3">
    <source>
        <dbReference type="PROSITE" id="PS51194"/>
    </source>
</evidence>
<dbReference type="PANTHER" id="PTHR41313">
    <property type="entry name" value="ADENINE-SPECIFIC METHYLTRANSFERASE"/>
    <property type="match status" value="1"/>
</dbReference>
<keyword evidence="4" id="KW-0614">Plasmid</keyword>
<dbReference type="SUPFAM" id="SSF53335">
    <property type="entry name" value="S-adenosyl-L-methionine-dependent methyltransferases"/>
    <property type="match status" value="1"/>
</dbReference>
<feature type="region of interest" description="Disordered" evidence="2">
    <location>
        <begin position="928"/>
        <end position="966"/>
    </location>
</feature>
<reference evidence="4 5" key="1">
    <citation type="submission" date="2019-04" db="EMBL/GenBank/DDBJ databases">
        <title>Salinimonas iocasae sp. nov., a halophilic bacterium isolated from the outer tube casing of tubeworms in Okinawa Trough.</title>
        <authorList>
            <person name="Zhang H."/>
            <person name="Wang H."/>
            <person name="Li C."/>
        </authorList>
    </citation>
    <scope>NUCLEOTIDE SEQUENCE [LARGE SCALE GENOMIC DNA]</scope>
    <source>
        <strain evidence="4 5">KX18D6</strain>
        <plasmid evidence="4 5">plas12</plasmid>
    </source>
</reference>
<dbReference type="EMBL" id="CP039853">
    <property type="protein sequence ID" value="QCZ95514.1"/>
    <property type="molecule type" value="Genomic_DNA"/>
</dbReference>
<sequence length="4582" mass="510305">MNLNKDFITLQITGHNVEKGYIYGILKDGSDAKLTLVQNKNSTAQNFVSALSDSSAKTYAPVGAHIVAYGINTINADSGFISANFASAVTKNPEQKHTFVTPIKVDRKPVARGNGNNRFLTLGASVLDADYTRLQNIKGLRKELTDVLRGSSNKSVPGYSRGLMVRVGHTQPNGQKAVVPYEFYAYPNEKASDAIQRLYDENGGDNKFRRMLARLNREIGKDNAVIEAAGISRVSFNDYGNPNNLSKYANAQHYKAKIQGQVRQAYSMAAISINKQTNRIDSAHPLPRAKIQNSVSGLLGIHNDIDAPSFNSDTPGTANKSLSAGIKGYPLRIEQQLDSSGRLSRFAVTGPRTELDNYKSRIESAAVGVKPFYKENTNSYIFPAIAYKEVASTLSDLSGTPAIYISEQKQTGKASYIYINGRTDEQPFHKRISNVAKNLSGENVAGAWRFPEKNRLQVEEQLGDLLSQSARPETAIEKKFKPRFPDYAEWQQQKYSLSGNSMKDAHYDQIEKYAEEAGIDWAKTAPNILMPSPYTGTEMFLSNASQKDVFPKQTAHNGSCSVIASTYRYKSKRTDKEHLGIYLQFKNLKMGGGEFFTEFKSGDYDFSLYESERGTGKVKTGGSSPEEIAKREADNQQRLAEKAKREAEQTKKALQDALMTWGQGIQATGNEPYNVKKGLQSHVDLIDLRTAKTPNGSTFSMYQLVDEYGNFTGLQKIYDKGWKDEKGRTTNKVFTEGTVFNDLDTGNPVGTHGRVGNDDGIRPIVYAEGMADTLSAVAATGHFGKIGINKNNLKSVVAVSVHNNPNRDHIVVGDNDRAHKDGNIGAKAALDAAWQNNVKWMIPNFEGMDLSSDPKDINDLHHLAGLEEVQRQIGAAHPAPQNLLEYYNTRLQFENDKTYPAAFEKALKEITERYPQMDKSRIEAGLTFKRTEQNNYQSQVNNSKTKSERSEKSESESTESTETDDVVSEFAAQFPVVIEEKVAPQSQKKYLVIRDHSNGVYADPIATAIEECMPGKQAMYHPGLKSYVAPASLKNVLNSKLHEATGAPANYIGKRLNTEGPGFVVRGELTQEVIDDLESTIGFINGYFDNAEQGFVVENDLAIYLVQEALGNRLTGSHTPASFTASATEFKPQTLVDGSLENRAKELGLKPSDIAKMQAFLTVKEKGLPQDGYWFAGLCAKIKQSEQANGQKASYSSLLHKAYHQASSLFATDTYSDEQFIAAAPVWYFLGDKYDWTGVQEDEVSENTDKQEQDVLPAEPVQKPEIESTPENVSTETVSTEHTSNNAAPGVESEQPDNTVEPIDEPQSVEATTNANSKSDVPSSEESPQSDLFGFISEQEEKNVSNAVDATIPSVENSNSVKREPVEQPLESQDAIKQVDSEKSTIGKQEDTSEHDTTEALEDVQDASSQEVNVQAISEIELRIRKLNDTITLLVENGYSHDEFLDLVSDSPDCIGYEKEDGSFDKTLLQADFRQISLHPIPDLATFKPTSLSAAYYHTYNIVSDNRINELQAFISELMETKGALSEKSFTKYIKGKTSSKGFQSTQPYLSDGEFNEELMNEDILHVTEYKHVNELYRDMRELFKRDLANEEVDSQESEPSVTITLEGQKQSATRLYDSGKASLFQTDETGEYIIQTGDKIELATIENIKNAGSESEPLMLDKIQGEGRGMYVVTKPDTNRVFYTSFGDATALYRRLEASIVDTDDSDVSSSVQPTATQIQQTLSAYFSDQISIDEIVKRVEQKFNVIVDEPTKNIISSAFDKHSESFSDTPVSQSEKLSALQNEMATRAKTEMLFHEFYEDHFKPEGFAYEENPFFSNETGSIDRKSLNASLKEAGFNSLKQMYQDIFDSVVEITHDHYTATKVGGFIPNAGFKKDIDLEVQFENLLKVVRRAEPTTPDSQLLPFTDYLGSTSAYQPINQIQGEPLDSIAELDITDKYSLDEYLLLADLHHVADVSASNSKVEIAEKIKATWKVRKELTFMSETEIAALDIPTLQEYAEILNVSTTSHNKMYARKIVEKLVELKDATHTKVAQYNYIADAVSSLDKNVALPGYVYRDLSNITDSTVLNISQVTQYKRKQFDNAKIRTELADSLKSINLLSPETRGVLSNVDLSDAYVVGIEEAKYASKAYTYSIPKGTHIDRVQLPLDVSYHTVINDQLLGLNKPLDQFWIAQHGYSPVSPKAMKALSIPVEKFVESTGYLGFRDAKGNSALIRPAKRGFSAIEYDEATGEVNTRRFQYTSEFVELYRAKGYEFSDLDPILDELALDESADKVEQLAFIRNLQDGGLTNDQTDQLASLLTDEIEATAKQKAVVALSRIEASLKQSITEKLTHVAQSIPININANYPSTITALKEAKQMQAEPVMAETNPIAEQAIVETPEPQATVSGGLFDMLDSDAPIDKISEEAQIAPVNEIGEGKLVVHSSGRVGVVSNVDGEQVTVKPDWEYRILQSASARDSLIDKESGRFIFTLEMSEFAKTKDALALDIDIDLLDPRDANGIARIESMPLLHLKEFNSILANDTSSNDRSVLAGNAVSKVQARTAGRLFATGDSELVQENELAALKHFASPDDPSEVIQWYGEELKKTKANVLSRNFEKALSKAVEFGFEPGMDSTHLTVSAAELDIVNEATLLKLASTSTLSEILNQQSPESRYIATRHVRFDELESSEKDVILHGDVRINFIGEKVSYSTRDGSTYPSLNMLLDHHATQDPEPVFHAGQELVLVDGENVTIEVVAEDTYPEDGTVMLGEESSTAHKIESVFEYDFREVEARSRQFFDNANGTIKQLLNQPFKNDYNDANIKDFAYNKMAETSVRSMLEEIEANGQHEFMGYELYIADNKYSYFDETQKTEPYETIANAQEAVQTLVNQAREEEQNADAERHRDIHDDVLSGSAEPIASDRQMGGMAEEQNATIAATANQEDRGSRVDDSASTGDRLSRAGSVPSVHKGPSNAGSAQRAPTSERTVTYSYPDNLEDNIGTLPKKIELNIEALRISKLIDEEQREATLEEKDALAHYTGWGGMPGMFDHTNYLYSQQRRQLTELVSAQEYSSIKESALTAFYTPPSIIKEVYFGASKFGFVGGEVSDPSTGIGSFLSTMPEELKENSNVTARELDTVTARIAQQIHGEKIVKQGGFEKTKQPNNYFDLITSNIPFGNYSVFDPDYAQYGYKIHDYFLVKNIDKVKPGGIVAFITSTGTMDKADDAARQHVYKSSDLVASVRLPSKTFSKYANTHVGADVVFFRKRLPGEEPLSSDWLNTETIDAEDRNGDIHTHSINGYYVKNPQMIIGNTVSVRGQYGYELSSLYDGNVAEALHSALEGAPSPKPTRKKDASIVIEETKSEEIITLIDDHLRPGSFTMAGDQLGVAVSTYNPETEDYDLTFEPINVKGKKAERLSSLIGIRDHLRAHISLQMQTTGMPEELAESITRLNTLYDQHVKKFENLSESTTKQAFQEDPDYPLLMGLEIVDKSTQKIVKTNVFSERTIGKNSRPTHADSADEAFAISMAWDGTITPSFVSELLGKNWEQITEENVGTLFVDPSQNKWVHRSQYLSGNILEKLESAKAAVELDSSFQQNVEALEEAMPEPVLAEEIKLRLGSGWVPTEIISRFTEMVITGESSPFPGEANPNFKVSLIGADWQVGVSDWTISQNDGRARNRYGTERISASELIQKVLNGSKIEICDTVEDKRVVNIDQTAIANSKAQDIKELFNSWVWNDPERKALLTQVYNNRFNVFVEAKYDGSGIQFTGLSPTFNGKPFTPRQTQRNTIMRYFQEGRALLAHGVGTGKSFELASIAIEGKARNLHQKPVVAVPNNVFGQLSRSIQQHYPNARVLSLDPKKMNKTQRHELTSKIATGNWDCVVVAHSTLDKLSAPKQFVDNQLQKQIWELQSVIDNQDSQGTFTNKRAQQKLKNLETKLQKRLDQDSKDNVLYLDQLGIDALLVDEADNFLNLGSPSNMAHVNGVNTQESKRAMNMLFMTRFIQDMNNNRGVVWATGTDIRKSMSDLYVNLYVLAPDELKKLGVDNFDAFMSVFGEVVTTIEANPEGTGYRENSRLAKFNNLPELGQLYRTVADVVTAEMAGVVKPESTKIGVKCQGNEFFSAYMKNIAKRATSFRQGSKEESWFAIQHSSQLAAMDMRCVDPTIPEATGCKISKAAQNILAEHKPESETPRAQLVFIDRFVNPTAAGFSVYDTLIDKLVDGGIPRDKIIDSRQVVSEFQKKDFEDGMNSGKYLVAIGTTERFGVGNNIQTNLVAMHELTPPWNPRDLEQRLGRIERHGNLNDEVNVYRYTTENSFDLFQWETMKRKASFIMQTKLEPHLAPREYTEEADATYSEMMAIATGNTLIKDKIEVDADLQRLERLKRSHIDGKRQMQGSITYSERFIVTQHKHLEFIQTFIDKLPDNSSFEFEGKSFGQDLKSGAEAIKSVFKKMEGNKSPQLIVNAGKFGDLELKFRLEERSDGKKGYTLKAYVGKETVKVSNNAYVGAQLSDLPTLLPRLLEEKENCLAQISKEENRIESLKQELHQPFEKESELLTLTNRAEQLNKQLLQAANEASNSDDDVDWETLLGEHNQSEHNPTNQPSMGM</sequence>
<feature type="compositionally biased region" description="Polar residues" evidence="2">
    <location>
        <begin position="1344"/>
        <end position="1360"/>
    </location>
</feature>
<dbReference type="OrthoDB" id="9814088at2"/>